<dbReference type="EMBL" id="CAXLJM020000090">
    <property type="protein sequence ID" value="CAL8131846.1"/>
    <property type="molecule type" value="Genomic_DNA"/>
</dbReference>
<proteinExistence type="predicted"/>
<evidence type="ECO:0000259" key="1">
    <source>
        <dbReference type="Pfam" id="PF26215"/>
    </source>
</evidence>
<gene>
    <name evidence="2" type="ORF">ODALV1_LOCUS24353</name>
</gene>
<dbReference type="Proteomes" id="UP001642540">
    <property type="component" value="Unassembled WGS sequence"/>
</dbReference>
<accession>A0ABP1RNP5</accession>
<dbReference type="PANTHER" id="PTHR21301">
    <property type="entry name" value="REVERSE TRANSCRIPTASE"/>
    <property type="match status" value="1"/>
</dbReference>
<organism evidence="2 3">
    <name type="scientific">Orchesella dallaii</name>
    <dbReference type="NCBI Taxonomy" id="48710"/>
    <lineage>
        <taxon>Eukaryota</taxon>
        <taxon>Metazoa</taxon>
        <taxon>Ecdysozoa</taxon>
        <taxon>Arthropoda</taxon>
        <taxon>Hexapoda</taxon>
        <taxon>Collembola</taxon>
        <taxon>Entomobryomorpha</taxon>
        <taxon>Entomobryoidea</taxon>
        <taxon>Orchesellidae</taxon>
        <taxon>Orchesellinae</taxon>
        <taxon>Orchesella</taxon>
    </lineage>
</organism>
<keyword evidence="3" id="KW-1185">Reference proteome</keyword>
<evidence type="ECO:0000313" key="3">
    <source>
        <dbReference type="Proteomes" id="UP001642540"/>
    </source>
</evidence>
<reference evidence="2 3" key="1">
    <citation type="submission" date="2024-08" db="EMBL/GenBank/DDBJ databases">
        <authorList>
            <person name="Cucini C."/>
            <person name="Frati F."/>
        </authorList>
    </citation>
    <scope>NUCLEOTIDE SEQUENCE [LARGE SCALE GENOMIC DNA]</scope>
</reference>
<name>A0ABP1RNP5_9HEXA</name>
<sequence length="334" mass="39218">MYLELPIEVCKQNCLEFFNRVKHLAKLPFKCTAQQLQCLLDLTLNYSLICYKDKLYFQKKGIQMGNNASVSIANTTASLELEKLWQKEMIFRGRFIDDILSILDITDLQESVESYISRTFQHNFLKFTYEFSLSSVSFLDLNVELRDNKIVTSLYKKPMSRHEYLHYSSSHPKHILRSLPYSCGLRVIRSCSEETTKIKELNIMFEKFRKRNYPLSLLETIYEKLLLVERNNLMLPKSNLHIQTIPLHYPNLLPNFQSCSNQNDQINNQQSVYVILPYYQSIPNLKIKLNKCIIQSLMKCRSTALKKAVLDLNIQYAHTIPNQMHRIIGSIKQK</sequence>
<evidence type="ECO:0000313" key="2">
    <source>
        <dbReference type="EMBL" id="CAL8131846.1"/>
    </source>
</evidence>
<dbReference type="PANTHER" id="PTHR21301:SF10">
    <property type="entry name" value="REVERSE TRANSCRIPTASE DOMAIN-CONTAINING PROTEIN"/>
    <property type="match status" value="1"/>
</dbReference>
<dbReference type="Pfam" id="PF26215">
    <property type="entry name" value="HTH_animal"/>
    <property type="match status" value="1"/>
</dbReference>
<feature type="domain" description="Helix-turn-helix" evidence="1">
    <location>
        <begin position="164"/>
        <end position="220"/>
    </location>
</feature>
<protein>
    <recommendedName>
        <fullName evidence="1">Helix-turn-helix domain-containing protein</fullName>
    </recommendedName>
</protein>
<comment type="caution">
    <text evidence="2">The sequence shown here is derived from an EMBL/GenBank/DDBJ whole genome shotgun (WGS) entry which is preliminary data.</text>
</comment>
<dbReference type="InterPro" id="IPR058912">
    <property type="entry name" value="HTH_animal"/>
</dbReference>